<accession>A0ABU6MI61</accession>
<reference evidence="1 2" key="1">
    <citation type="submission" date="2023-03" db="EMBL/GenBank/DDBJ databases">
        <title>Bacillus Genome Sequencing.</title>
        <authorList>
            <person name="Dunlap C."/>
        </authorList>
    </citation>
    <scope>NUCLEOTIDE SEQUENCE [LARGE SCALE GENOMIC DNA]</scope>
    <source>
        <strain evidence="1 2">B-23453</strain>
    </source>
</reference>
<comment type="caution">
    <text evidence="1">The sequence shown here is derived from an EMBL/GenBank/DDBJ whole genome shotgun (WGS) entry which is preliminary data.</text>
</comment>
<dbReference type="Proteomes" id="UP001341444">
    <property type="component" value="Unassembled WGS sequence"/>
</dbReference>
<name>A0ABU6MI61_9BACI</name>
<keyword evidence="2" id="KW-1185">Reference proteome</keyword>
<proteinExistence type="predicted"/>
<evidence type="ECO:0000313" key="1">
    <source>
        <dbReference type="EMBL" id="MED1204129.1"/>
    </source>
</evidence>
<gene>
    <name evidence="1" type="ORF">P4T90_13810</name>
</gene>
<evidence type="ECO:0000313" key="2">
    <source>
        <dbReference type="Proteomes" id="UP001341444"/>
    </source>
</evidence>
<protein>
    <submittedName>
        <fullName evidence="1">Uncharacterized protein</fullName>
    </submittedName>
</protein>
<organism evidence="1 2">
    <name type="scientific">Heyndrickxia acidicola</name>
    <dbReference type="NCBI Taxonomy" id="209389"/>
    <lineage>
        <taxon>Bacteria</taxon>
        <taxon>Bacillati</taxon>
        <taxon>Bacillota</taxon>
        <taxon>Bacilli</taxon>
        <taxon>Bacillales</taxon>
        <taxon>Bacillaceae</taxon>
        <taxon>Heyndrickxia</taxon>
    </lineage>
</organism>
<sequence length="77" mass="8541">MSSTITTGPYPGHSGSCIAYYNHYVYNHGTQHHSTHHSTHNSGLAVPAAQPVMGYPHQTVTHSSYYSYPYWGPVISY</sequence>
<dbReference type="EMBL" id="JARMAB010000020">
    <property type="protein sequence ID" value="MED1204129.1"/>
    <property type="molecule type" value="Genomic_DNA"/>
</dbReference>
<dbReference type="RefSeq" id="WP_157090606.1">
    <property type="nucleotide sequence ID" value="NZ_JARMAB010000020.1"/>
</dbReference>